<feature type="region of interest" description="Disordered" evidence="8">
    <location>
        <begin position="1"/>
        <end position="29"/>
    </location>
</feature>
<evidence type="ECO:0000256" key="3">
    <source>
        <dbReference type="ARBA" id="ARBA00022475"/>
    </source>
</evidence>
<keyword evidence="11" id="KW-1185">Reference proteome</keyword>
<dbReference type="eggNOG" id="COG1175">
    <property type="taxonomic scope" value="Bacteria"/>
</dbReference>
<evidence type="ECO:0000313" key="11">
    <source>
        <dbReference type="Proteomes" id="UP000024001"/>
    </source>
</evidence>
<comment type="caution">
    <text evidence="10">The sequence shown here is derived from an EMBL/GenBank/DDBJ whole genome shotgun (WGS) entry which is preliminary data.</text>
</comment>
<feature type="transmembrane region" description="Helical" evidence="7">
    <location>
        <begin position="96"/>
        <end position="122"/>
    </location>
</feature>
<dbReference type="GO" id="GO:0055085">
    <property type="term" value="P:transmembrane transport"/>
    <property type="evidence" value="ECO:0007669"/>
    <property type="project" value="InterPro"/>
</dbReference>
<evidence type="ECO:0000256" key="5">
    <source>
        <dbReference type="ARBA" id="ARBA00022989"/>
    </source>
</evidence>
<keyword evidence="4 7" id="KW-0812">Transmembrane</keyword>
<accession>A0A031FY65</accession>
<comment type="subcellular location">
    <subcellularLocation>
        <location evidence="1 7">Cell membrane</location>
        <topology evidence="1 7">Multi-pass membrane protein</topology>
    </subcellularLocation>
</comment>
<keyword evidence="2 7" id="KW-0813">Transport</keyword>
<dbReference type="CDD" id="cd06261">
    <property type="entry name" value="TM_PBP2"/>
    <property type="match status" value="1"/>
</dbReference>
<dbReference type="Gene3D" id="1.10.3720.10">
    <property type="entry name" value="MetI-like"/>
    <property type="match status" value="1"/>
</dbReference>
<feature type="transmembrane region" description="Helical" evidence="7">
    <location>
        <begin position="292"/>
        <end position="309"/>
    </location>
</feature>
<dbReference type="PANTHER" id="PTHR30193">
    <property type="entry name" value="ABC TRANSPORTER PERMEASE PROTEIN"/>
    <property type="match status" value="1"/>
</dbReference>
<proteinExistence type="inferred from homology"/>
<evidence type="ECO:0000313" key="10">
    <source>
        <dbReference type="EMBL" id="EZP29794.1"/>
    </source>
</evidence>
<dbReference type="InterPro" id="IPR035906">
    <property type="entry name" value="MetI-like_sf"/>
</dbReference>
<evidence type="ECO:0000259" key="9">
    <source>
        <dbReference type="PROSITE" id="PS50928"/>
    </source>
</evidence>
<evidence type="ECO:0000256" key="2">
    <source>
        <dbReference type="ARBA" id="ARBA00022448"/>
    </source>
</evidence>
<dbReference type="Pfam" id="PF00528">
    <property type="entry name" value="BPD_transp_1"/>
    <property type="match status" value="1"/>
</dbReference>
<protein>
    <submittedName>
        <fullName evidence="10">Putative ABC transporter permease protein</fullName>
    </submittedName>
</protein>
<evidence type="ECO:0000256" key="7">
    <source>
        <dbReference type="RuleBase" id="RU363032"/>
    </source>
</evidence>
<keyword evidence="3" id="KW-1003">Cell membrane</keyword>
<dbReference type="PATRIC" id="fig|273677.3.peg.409"/>
<keyword evidence="6 7" id="KW-0472">Membrane</keyword>
<sequence length="335" mass="37104">MTQLNTPVARVSDPGHRPTPPPSVPRRRRPIRGTRRAFWLFVSPFFIGLLIFSIIALFWGFYLSFTRAVATITPTDFVGFDNYVSLLTDPSFLSSLLSFTVFAVLVVPTTLVVSLALAMLVANLPVARAFFRSVFFLPTAFSYVIASLIWKLGIFSGSTSSVANSVLSSLGLPTVDAWLTQSPYYWVVIVSVRLWLQVGFYMLLFIAGLQRIPETLYEAAAIDGLSRGPRRFFAITWPQLRPTTAAVMLLLLVAAFQAFDEFYNLVRTIPSVRPPLLYIYNLSFQQLDYGKGSAGAFVVTAIVVLVALLQSRFFGFGAADETKAPRRGARKGRAS</sequence>
<gene>
    <name evidence="10" type="ORF">BW34_00420</name>
</gene>
<feature type="transmembrane region" description="Helical" evidence="7">
    <location>
        <begin position="240"/>
        <end position="259"/>
    </location>
</feature>
<dbReference type="InterPro" id="IPR051393">
    <property type="entry name" value="ABC_transporter_permease"/>
</dbReference>
<reference evidence="10 11" key="1">
    <citation type="submission" date="2014-03" db="EMBL/GenBank/DDBJ databases">
        <title>Draft Genome Sequences of 13 Willow Endophytes.</title>
        <authorList>
            <person name="Gan H.Y."/>
            <person name="Gan H.M."/>
            <person name="Savka M.A."/>
            <person name="Hudson A.O."/>
        </authorList>
    </citation>
    <scope>NUCLEOTIDE SEQUENCE [LARGE SCALE GENOMIC DNA]</scope>
    <source>
        <strain evidence="10 11">RIT293</strain>
    </source>
</reference>
<evidence type="ECO:0000256" key="4">
    <source>
        <dbReference type="ARBA" id="ARBA00022692"/>
    </source>
</evidence>
<keyword evidence="5 7" id="KW-1133">Transmembrane helix</keyword>
<feature type="transmembrane region" description="Helical" evidence="7">
    <location>
        <begin position="37"/>
        <end position="62"/>
    </location>
</feature>
<dbReference type="InterPro" id="IPR000515">
    <property type="entry name" value="MetI-like"/>
</dbReference>
<dbReference type="AlphaFoldDB" id="A0A031FY65"/>
<feature type="transmembrane region" description="Helical" evidence="7">
    <location>
        <begin position="129"/>
        <end position="150"/>
    </location>
</feature>
<name>A0A031FY65_9MICO</name>
<evidence type="ECO:0000256" key="8">
    <source>
        <dbReference type="SAM" id="MobiDB-lite"/>
    </source>
</evidence>
<dbReference type="GO" id="GO:0005886">
    <property type="term" value="C:plasma membrane"/>
    <property type="evidence" value="ECO:0007669"/>
    <property type="project" value="UniProtKB-SubCell"/>
</dbReference>
<dbReference type="PANTHER" id="PTHR30193:SF37">
    <property type="entry name" value="INNER MEMBRANE ABC TRANSPORTER PERMEASE PROTEIN YCJO"/>
    <property type="match status" value="1"/>
</dbReference>
<dbReference type="EMBL" id="JFYO01000001">
    <property type="protein sequence ID" value="EZP29794.1"/>
    <property type="molecule type" value="Genomic_DNA"/>
</dbReference>
<dbReference type="SUPFAM" id="SSF161098">
    <property type="entry name" value="MetI-like"/>
    <property type="match status" value="1"/>
</dbReference>
<organism evidence="10 11">
    <name type="scientific">Microbacterium oleivorans</name>
    <dbReference type="NCBI Taxonomy" id="273677"/>
    <lineage>
        <taxon>Bacteria</taxon>
        <taxon>Bacillati</taxon>
        <taxon>Actinomycetota</taxon>
        <taxon>Actinomycetes</taxon>
        <taxon>Micrococcales</taxon>
        <taxon>Microbacteriaceae</taxon>
        <taxon>Microbacterium</taxon>
    </lineage>
</organism>
<dbReference type="PROSITE" id="PS50928">
    <property type="entry name" value="ABC_TM1"/>
    <property type="match status" value="1"/>
</dbReference>
<comment type="similarity">
    <text evidence="7">Belongs to the binding-protein-dependent transport system permease family.</text>
</comment>
<feature type="transmembrane region" description="Helical" evidence="7">
    <location>
        <begin position="184"/>
        <end position="207"/>
    </location>
</feature>
<dbReference type="KEGG" id="moo:BWL13_01453"/>
<feature type="domain" description="ABC transmembrane type-1" evidence="9">
    <location>
        <begin position="96"/>
        <end position="310"/>
    </location>
</feature>
<dbReference type="Proteomes" id="UP000024001">
    <property type="component" value="Unassembled WGS sequence"/>
</dbReference>
<evidence type="ECO:0000256" key="1">
    <source>
        <dbReference type="ARBA" id="ARBA00004651"/>
    </source>
</evidence>
<evidence type="ECO:0000256" key="6">
    <source>
        <dbReference type="ARBA" id="ARBA00023136"/>
    </source>
</evidence>